<keyword evidence="2" id="KW-0472">Membrane</keyword>
<keyword evidence="4" id="KW-1185">Reference proteome</keyword>
<feature type="region of interest" description="Disordered" evidence="1">
    <location>
        <begin position="1"/>
        <end position="56"/>
    </location>
</feature>
<dbReference type="Proteomes" id="UP000234331">
    <property type="component" value="Unassembled WGS sequence"/>
</dbReference>
<keyword evidence="2" id="KW-0812">Transmembrane</keyword>
<proteinExistence type="predicted"/>
<evidence type="ECO:0000313" key="4">
    <source>
        <dbReference type="Proteomes" id="UP000234331"/>
    </source>
</evidence>
<organism evidence="3 4">
    <name type="scientific">Frankia canadensis</name>
    <dbReference type="NCBI Taxonomy" id="1836972"/>
    <lineage>
        <taxon>Bacteria</taxon>
        <taxon>Bacillati</taxon>
        <taxon>Actinomycetota</taxon>
        <taxon>Actinomycetes</taxon>
        <taxon>Frankiales</taxon>
        <taxon>Frankiaceae</taxon>
        <taxon>Frankia</taxon>
    </lineage>
</organism>
<evidence type="ECO:0000256" key="1">
    <source>
        <dbReference type="SAM" id="MobiDB-lite"/>
    </source>
</evidence>
<evidence type="ECO:0000256" key="2">
    <source>
        <dbReference type="SAM" id="Phobius"/>
    </source>
</evidence>
<dbReference type="EMBL" id="FZMO01000179">
    <property type="protein sequence ID" value="SNQ48591.1"/>
    <property type="molecule type" value="Genomic_DNA"/>
</dbReference>
<name>A0A2I2KSE3_9ACTN</name>
<reference evidence="3 4" key="1">
    <citation type="submission" date="2017-06" db="EMBL/GenBank/DDBJ databases">
        <authorList>
            <person name="Kim H.J."/>
            <person name="Triplett B.A."/>
        </authorList>
    </citation>
    <scope>NUCLEOTIDE SEQUENCE [LARGE SCALE GENOMIC DNA]</scope>
    <source>
        <strain evidence="3">FRACA_ARgP5</strain>
    </source>
</reference>
<feature type="compositionally biased region" description="Pro residues" evidence="1">
    <location>
        <begin position="1"/>
        <end position="11"/>
    </location>
</feature>
<keyword evidence="2" id="KW-1133">Transmembrane helix</keyword>
<sequence>MGSGPPAPGPMSPGGDRPPAKDDRPAPRLARRKGVGREGGRPAVRQPGTRQGEQHPGEAWNIFGTLIAGMAFWGLVGFGLDRLCGFRALFLPIGLGLGIALSMYLVIYRLTRR</sequence>
<evidence type="ECO:0000313" key="3">
    <source>
        <dbReference type="EMBL" id="SNQ48591.1"/>
    </source>
</evidence>
<protein>
    <submittedName>
        <fullName evidence="3">Putative F0F1-ATPase subunit (ATPase gene1)</fullName>
    </submittedName>
</protein>
<accession>A0A2I2KSE3</accession>
<feature type="transmembrane region" description="Helical" evidence="2">
    <location>
        <begin position="86"/>
        <end position="107"/>
    </location>
</feature>
<feature type="transmembrane region" description="Helical" evidence="2">
    <location>
        <begin position="59"/>
        <end position="80"/>
    </location>
</feature>
<gene>
    <name evidence="3" type="ORF">FRACA_260044</name>
</gene>
<dbReference type="AlphaFoldDB" id="A0A2I2KSE3"/>